<gene>
    <name evidence="8" type="primary">LOC115734346</name>
</gene>
<evidence type="ECO:0000256" key="3">
    <source>
        <dbReference type="ARBA" id="ARBA00022471"/>
    </source>
</evidence>
<dbReference type="GeneID" id="115734346"/>
<dbReference type="AlphaFoldDB" id="A0A8B8NFG3"/>
<dbReference type="OrthoDB" id="1938697at2759"/>
<evidence type="ECO:0000313" key="8">
    <source>
        <dbReference type="RefSeq" id="XP_030520943.1"/>
    </source>
</evidence>
<keyword evidence="4 6" id="KW-0964">Secreted</keyword>
<dbReference type="Pfam" id="PF05938">
    <property type="entry name" value="Self-incomp_S1"/>
    <property type="match status" value="1"/>
</dbReference>
<evidence type="ECO:0000256" key="1">
    <source>
        <dbReference type="ARBA" id="ARBA00004613"/>
    </source>
</evidence>
<comment type="similarity">
    <text evidence="2 6">Belongs to the plant self-incompatibility (S1) protein family.</text>
</comment>
<keyword evidence="7" id="KW-1185">Reference proteome</keyword>
<dbReference type="GO" id="GO:0005576">
    <property type="term" value="C:extracellular region"/>
    <property type="evidence" value="ECO:0007669"/>
    <property type="project" value="UniProtKB-SubCell"/>
</dbReference>
<evidence type="ECO:0000313" key="7">
    <source>
        <dbReference type="Proteomes" id="UP000827889"/>
    </source>
</evidence>
<protein>
    <recommendedName>
        <fullName evidence="6">S-protein homolog</fullName>
    </recommendedName>
</protein>
<reference evidence="8" key="1">
    <citation type="submission" date="2025-08" db="UniProtKB">
        <authorList>
            <consortium name="RefSeq"/>
        </authorList>
    </citation>
    <scope>IDENTIFICATION</scope>
    <source>
        <tissue evidence="8">Leaf</tissue>
    </source>
</reference>
<organism evidence="7 8">
    <name type="scientific">Rhodamnia argentea</name>
    <dbReference type="NCBI Taxonomy" id="178133"/>
    <lineage>
        <taxon>Eukaryota</taxon>
        <taxon>Viridiplantae</taxon>
        <taxon>Streptophyta</taxon>
        <taxon>Embryophyta</taxon>
        <taxon>Tracheophyta</taxon>
        <taxon>Spermatophyta</taxon>
        <taxon>Magnoliopsida</taxon>
        <taxon>eudicotyledons</taxon>
        <taxon>Gunneridae</taxon>
        <taxon>Pentapetalae</taxon>
        <taxon>rosids</taxon>
        <taxon>malvids</taxon>
        <taxon>Myrtales</taxon>
        <taxon>Myrtaceae</taxon>
        <taxon>Myrtoideae</taxon>
        <taxon>Myrteae</taxon>
        <taxon>Australasian group</taxon>
        <taxon>Rhodamnia</taxon>
    </lineage>
</organism>
<comment type="subcellular location">
    <subcellularLocation>
        <location evidence="1 6">Secreted</location>
    </subcellularLocation>
</comment>
<sequence length="139" mass="15823">MDASTKFKSGRIVFLLLTGSFFALIFAEVHISVKNRLGSGKNMTLHCQSKDDDLGERTVADGDEFGWDFNANVWGTTLYYCDMGWENLQDYHFDAYSHARDWARCETQCLWLVSEEGMYGLNGQTGFWSTFTSGQVDKI</sequence>
<dbReference type="PANTHER" id="PTHR31232">
    <property type="match status" value="1"/>
</dbReference>
<evidence type="ECO:0000256" key="2">
    <source>
        <dbReference type="ARBA" id="ARBA00005581"/>
    </source>
</evidence>
<evidence type="ECO:0000256" key="4">
    <source>
        <dbReference type="ARBA" id="ARBA00022525"/>
    </source>
</evidence>
<name>A0A8B8NFG3_9MYRT</name>
<dbReference type="PANTHER" id="PTHR31232:SF18">
    <property type="entry name" value="S-PROTEIN HOMOLOG"/>
    <property type="match status" value="1"/>
</dbReference>
<dbReference type="KEGG" id="rarg:115734346"/>
<accession>A0A8B8NFG3</accession>
<evidence type="ECO:0000256" key="5">
    <source>
        <dbReference type="ARBA" id="ARBA00022729"/>
    </source>
</evidence>
<dbReference type="RefSeq" id="XP_030520943.1">
    <property type="nucleotide sequence ID" value="XM_030665083.2"/>
</dbReference>
<keyword evidence="3 6" id="KW-0713">Self-incompatibility</keyword>
<evidence type="ECO:0000256" key="6">
    <source>
        <dbReference type="RuleBase" id="RU367044"/>
    </source>
</evidence>
<dbReference type="InterPro" id="IPR010264">
    <property type="entry name" value="Self-incomp_S1"/>
</dbReference>
<keyword evidence="5" id="KW-0732">Signal</keyword>
<dbReference type="Proteomes" id="UP000827889">
    <property type="component" value="Chromosome 6"/>
</dbReference>
<proteinExistence type="inferred from homology"/>
<dbReference type="GO" id="GO:0060320">
    <property type="term" value="P:rejection of self pollen"/>
    <property type="evidence" value="ECO:0007669"/>
    <property type="project" value="UniProtKB-KW"/>
</dbReference>